<comment type="catalytic activity">
    <reaction evidence="9">
        <text>glycyl-[formate C-acetyltransferase] + reduced [flavodoxin] + S-adenosyl-L-methionine = glycin-2-yl radical-[formate C-acetyltransferase] + semiquinone [flavodoxin] + 5'-deoxyadenosine + L-methionine + H(+)</text>
        <dbReference type="Rhea" id="RHEA:19225"/>
        <dbReference type="Rhea" id="RHEA-COMP:10622"/>
        <dbReference type="Rhea" id="RHEA-COMP:12190"/>
        <dbReference type="Rhea" id="RHEA-COMP:12191"/>
        <dbReference type="Rhea" id="RHEA-COMP:14480"/>
        <dbReference type="ChEBI" id="CHEBI:15378"/>
        <dbReference type="ChEBI" id="CHEBI:17319"/>
        <dbReference type="ChEBI" id="CHEBI:29947"/>
        <dbReference type="ChEBI" id="CHEBI:32722"/>
        <dbReference type="ChEBI" id="CHEBI:57618"/>
        <dbReference type="ChEBI" id="CHEBI:57844"/>
        <dbReference type="ChEBI" id="CHEBI:59789"/>
        <dbReference type="ChEBI" id="CHEBI:140311"/>
        <dbReference type="EC" id="1.97.1.4"/>
    </reaction>
</comment>
<dbReference type="InterPro" id="IPR007197">
    <property type="entry name" value="rSAM"/>
</dbReference>
<dbReference type="InterPro" id="IPR034457">
    <property type="entry name" value="Organic_radical-activating"/>
</dbReference>
<keyword evidence="3 9" id="KW-0004">4Fe-4S</keyword>
<sequence length="262" mass="30304">MALYFPLQDTEQDTLNTLHPNDLRIHSLETFGTHDGPGVRMVIFVQGCQFRCLYCQNVDTLDVNGGTMVSIDELVTRAINQKDYFGHKGGVTVSGGEPLLQRSKLITFFKKLHDNGINTCLDSNGRLLDNDVKELLHHTDLILLDVKHIDDDWHHKLCGVSNKPTLKVAEYCESVQQKMWLRYVLVPGWNDQPEFVEKWARQFTGYKSVDRVEILPYHQLGMHKWRMMGLPYQLTDVTTPSTEIKERVLHTFQKYFADVRLK</sequence>
<comment type="function">
    <text evidence="9">Activation of pyruvate formate-lyase under anaerobic conditions by generation of an organic free radical, using S-adenosylmethionine and reduced flavodoxin as cosubstrates to produce 5'-deoxy-adenosine.</text>
</comment>
<keyword evidence="5 9" id="KW-0479">Metal-binding</keyword>
<dbReference type="InterPro" id="IPR001989">
    <property type="entry name" value="Radical_activat_CS"/>
</dbReference>
<dbReference type="CDD" id="cd01335">
    <property type="entry name" value="Radical_SAM"/>
    <property type="match status" value="1"/>
</dbReference>
<dbReference type="EMBL" id="JAHSPG010000015">
    <property type="protein sequence ID" value="MBV4359307.1"/>
    <property type="molecule type" value="Genomic_DNA"/>
</dbReference>
<dbReference type="SFLD" id="SFLDG01066">
    <property type="entry name" value="organic_radical-activating_enz"/>
    <property type="match status" value="1"/>
</dbReference>
<organism evidence="11 12">
    <name type="scientific">Pinibacter aurantiacus</name>
    <dbReference type="NCBI Taxonomy" id="2851599"/>
    <lineage>
        <taxon>Bacteria</taxon>
        <taxon>Pseudomonadati</taxon>
        <taxon>Bacteroidota</taxon>
        <taxon>Chitinophagia</taxon>
        <taxon>Chitinophagales</taxon>
        <taxon>Chitinophagaceae</taxon>
        <taxon>Pinibacter</taxon>
    </lineage>
</organism>
<dbReference type="SFLD" id="SFLDS00029">
    <property type="entry name" value="Radical_SAM"/>
    <property type="match status" value="1"/>
</dbReference>
<dbReference type="GO" id="GO:0046872">
    <property type="term" value="F:metal ion binding"/>
    <property type="evidence" value="ECO:0007669"/>
    <property type="project" value="UniProtKB-UniRule"/>
</dbReference>
<dbReference type="PROSITE" id="PS51918">
    <property type="entry name" value="RADICAL_SAM"/>
    <property type="match status" value="1"/>
</dbReference>
<evidence type="ECO:0000256" key="1">
    <source>
        <dbReference type="ARBA" id="ARBA00002918"/>
    </source>
</evidence>
<dbReference type="GO" id="GO:0051539">
    <property type="term" value="F:4 iron, 4 sulfur cluster binding"/>
    <property type="evidence" value="ECO:0007669"/>
    <property type="project" value="UniProtKB-UniRule"/>
</dbReference>
<keyword evidence="11" id="KW-0456">Lyase</keyword>
<dbReference type="PROSITE" id="PS01087">
    <property type="entry name" value="RADICAL_ACTIVATING"/>
    <property type="match status" value="1"/>
</dbReference>
<keyword evidence="11" id="KW-0670">Pyruvate</keyword>
<evidence type="ECO:0000256" key="6">
    <source>
        <dbReference type="ARBA" id="ARBA00023002"/>
    </source>
</evidence>
<keyword evidence="12" id="KW-1185">Reference proteome</keyword>
<name>A0A9E2SBW6_9BACT</name>
<protein>
    <recommendedName>
        <fullName evidence="9">Pyruvate formate-lyase-activating enzyme</fullName>
        <ecNumber evidence="9">1.97.1.4</ecNumber>
    </recommendedName>
</protein>
<keyword evidence="8 9" id="KW-0411">Iron-sulfur</keyword>
<comment type="subcellular location">
    <subcellularLocation>
        <location evidence="9">Cytoplasm</location>
    </subcellularLocation>
</comment>
<proteinExistence type="inferred from homology"/>
<evidence type="ECO:0000256" key="9">
    <source>
        <dbReference type="RuleBase" id="RU362053"/>
    </source>
</evidence>
<reference evidence="11" key="1">
    <citation type="submission" date="2021-06" db="EMBL/GenBank/DDBJ databases">
        <authorList>
            <person name="Huq M.A."/>
        </authorList>
    </citation>
    <scope>NUCLEOTIDE SEQUENCE</scope>
    <source>
        <strain evidence="11">MAH-26</strain>
    </source>
</reference>
<evidence type="ECO:0000256" key="7">
    <source>
        <dbReference type="ARBA" id="ARBA00023004"/>
    </source>
</evidence>
<evidence type="ECO:0000256" key="5">
    <source>
        <dbReference type="ARBA" id="ARBA00022723"/>
    </source>
</evidence>
<dbReference type="InterPro" id="IPR012838">
    <property type="entry name" value="PFL1_activating"/>
</dbReference>
<dbReference type="GO" id="GO:0005737">
    <property type="term" value="C:cytoplasm"/>
    <property type="evidence" value="ECO:0007669"/>
    <property type="project" value="UniProtKB-SubCell"/>
</dbReference>
<comment type="cofactor">
    <cofactor evidence="9">
        <name>[4Fe-4S] cluster</name>
        <dbReference type="ChEBI" id="CHEBI:49883"/>
    </cofactor>
    <text evidence="9">Binds 1 [4Fe-4S] cluster. The cluster is coordinated with 3 cysteines and an exchangeable S-adenosyl-L-methionine.</text>
</comment>
<evidence type="ECO:0000256" key="3">
    <source>
        <dbReference type="ARBA" id="ARBA00022485"/>
    </source>
</evidence>
<gene>
    <name evidence="11" type="primary">pflA</name>
    <name evidence="11" type="ORF">KTO63_19215</name>
</gene>
<dbReference type="Proteomes" id="UP000812270">
    <property type="component" value="Unassembled WGS sequence"/>
</dbReference>
<dbReference type="GO" id="GO:0016829">
    <property type="term" value="F:lyase activity"/>
    <property type="evidence" value="ECO:0007669"/>
    <property type="project" value="UniProtKB-KW"/>
</dbReference>
<evidence type="ECO:0000313" key="12">
    <source>
        <dbReference type="Proteomes" id="UP000812270"/>
    </source>
</evidence>
<keyword evidence="4 9" id="KW-0949">S-adenosyl-L-methionine</keyword>
<dbReference type="EC" id="1.97.1.4" evidence="9"/>
<dbReference type="GO" id="GO:0043365">
    <property type="term" value="F:[formate-C-acetyltransferase]-activating enzyme activity"/>
    <property type="evidence" value="ECO:0007669"/>
    <property type="project" value="UniProtKB-UniRule"/>
</dbReference>
<accession>A0A9E2SBW6</accession>
<dbReference type="Pfam" id="PF04055">
    <property type="entry name" value="Radical_SAM"/>
    <property type="match status" value="1"/>
</dbReference>
<dbReference type="PANTHER" id="PTHR30352">
    <property type="entry name" value="PYRUVATE FORMATE-LYASE-ACTIVATING ENZYME"/>
    <property type="match status" value="1"/>
</dbReference>
<dbReference type="RefSeq" id="WP_217793368.1">
    <property type="nucleotide sequence ID" value="NZ_JAHSPG010000015.1"/>
</dbReference>
<comment type="function">
    <text evidence="1">Activation of pyruvate formate-lyase 1 under anaerobic conditions by generation of an organic free radical, using S-adenosylmethionine and reduced flavodoxin as cosubstrates to produce 5'-deoxy-adenosine.</text>
</comment>
<feature type="domain" description="Radical SAM core" evidence="10">
    <location>
        <begin position="34"/>
        <end position="260"/>
    </location>
</feature>
<evidence type="ECO:0000256" key="4">
    <source>
        <dbReference type="ARBA" id="ARBA00022691"/>
    </source>
</evidence>
<evidence type="ECO:0000313" key="11">
    <source>
        <dbReference type="EMBL" id="MBV4359307.1"/>
    </source>
</evidence>
<evidence type="ECO:0000256" key="2">
    <source>
        <dbReference type="ARBA" id="ARBA00009777"/>
    </source>
</evidence>
<comment type="caution">
    <text evidence="11">The sequence shown here is derived from an EMBL/GenBank/DDBJ whole genome shotgun (WGS) entry which is preliminary data.</text>
</comment>
<dbReference type="NCBIfam" id="TIGR02493">
    <property type="entry name" value="PFLA"/>
    <property type="match status" value="1"/>
</dbReference>
<comment type="similarity">
    <text evidence="2 9">Belongs to the organic radical-activating enzymes family.</text>
</comment>
<dbReference type="AlphaFoldDB" id="A0A9E2SBW6"/>
<keyword evidence="6 9" id="KW-0560">Oxidoreductase</keyword>
<keyword evidence="9" id="KW-0963">Cytoplasm</keyword>
<evidence type="ECO:0000256" key="8">
    <source>
        <dbReference type="ARBA" id="ARBA00023014"/>
    </source>
</evidence>
<dbReference type="PANTHER" id="PTHR30352:SF5">
    <property type="entry name" value="PYRUVATE FORMATE-LYASE 1-ACTIVATING ENZYME"/>
    <property type="match status" value="1"/>
</dbReference>
<evidence type="ECO:0000259" key="10">
    <source>
        <dbReference type="PROSITE" id="PS51918"/>
    </source>
</evidence>
<keyword evidence="7 9" id="KW-0408">Iron</keyword>